<keyword evidence="4 7" id="KW-0067">ATP-binding</keyword>
<dbReference type="SMART" id="SM00382">
    <property type="entry name" value="AAA"/>
    <property type="match status" value="1"/>
</dbReference>
<dbReference type="InterPro" id="IPR052156">
    <property type="entry name" value="BCAA_Transport_ATP-bd_LivF"/>
</dbReference>
<evidence type="ECO:0000256" key="5">
    <source>
        <dbReference type="ARBA" id="ARBA00022970"/>
    </source>
</evidence>
<dbReference type="Proteomes" id="UP000608579">
    <property type="component" value="Unassembled WGS sequence"/>
</dbReference>
<keyword evidence="5" id="KW-0029">Amino-acid transport</keyword>
<dbReference type="GO" id="GO:0015658">
    <property type="term" value="F:branched-chain amino acid transmembrane transporter activity"/>
    <property type="evidence" value="ECO:0007669"/>
    <property type="project" value="TreeGrafter"/>
</dbReference>
<dbReference type="Pfam" id="PF00005">
    <property type="entry name" value="ABC_tran"/>
    <property type="match status" value="1"/>
</dbReference>
<dbReference type="PANTHER" id="PTHR43820">
    <property type="entry name" value="HIGH-AFFINITY BRANCHED-CHAIN AMINO ACID TRANSPORT ATP-BINDING PROTEIN LIVF"/>
    <property type="match status" value="1"/>
</dbReference>
<organism evidence="7 8">
    <name type="scientific">Caldiarchaeum subterraneum</name>
    <dbReference type="NCBI Taxonomy" id="311458"/>
    <lineage>
        <taxon>Archaea</taxon>
        <taxon>Nitrososphaerota</taxon>
        <taxon>Candidatus Caldarchaeales</taxon>
        <taxon>Candidatus Caldarchaeaceae</taxon>
        <taxon>Candidatus Caldarchaeum</taxon>
    </lineage>
</organism>
<dbReference type="InterPro" id="IPR027417">
    <property type="entry name" value="P-loop_NTPase"/>
</dbReference>
<feature type="domain" description="ABC transporter" evidence="6">
    <location>
        <begin position="1"/>
        <end position="233"/>
    </location>
</feature>
<dbReference type="CDD" id="cd03224">
    <property type="entry name" value="ABC_TM1139_LivF_branched"/>
    <property type="match status" value="1"/>
</dbReference>
<dbReference type="InterPro" id="IPR003593">
    <property type="entry name" value="AAA+_ATPase"/>
</dbReference>
<dbReference type="PROSITE" id="PS50893">
    <property type="entry name" value="ABC_TRANSPORTER_2"/>
    <property type="match status" value="1"/>
</dbReference>
<evidence type="ECO:0000259" key="6">
    <source>
        <dbReference type="PROSITE" id="PS50893"/>
    </source>
</evidence>
<sequence>MTVDKLNAGYGRLHILFDVDIEVREKSITVVVGPNGSGKSTLLRSIFGLTKIYSGSIKYNGEEITGLAPHQVARRGVAYLPQTDNVFANLTVRENLMMACYTLDKKTSEERMERVLDFFPMLRGFMNRKSGTLSGGERQMVAMAMALLREPKVMMFDEPTGNLSPKLAMEVLGKIRELRDKLGITILLVEQNAKKALELGDHCYLLVSGRVAFEGHPKSLLSHAELSKLYLGV</sequence>
<dbReference type="AlphaFoldDB" id="A0A833A5Q0"/>
<dbReference type="InterPro" id="IPR017871">
    <property type="entry name" value="ABC_transporter-like_CS"/>
</dbReference>
<accession>A0A833A5Q0</accession>
<protein>
    <submittedName>
        <fullName evidence="7">ABC transporter ATP-binding protein</fullName>
    </submittedName>
</protein>
<proteinExistence type="inferred from homology"/>
<keyword evidence="3" id="KW-0547">Nucleotide-binding</keyword>
<evidence type="ECO:0000313" key="7">
    <source>
        <dbReference type="EMBL" id="HIQ30498.1"/>
    </source>
</evidence>
<comment type="similarity">
    <text evidence="1">Belongs to the ABC transporter superfamily.</text>
</comment>
<dbReference type="GO" id="GO:0005524">
    <property type="term" value="F:ATP binding"/>
    <property type="evidence" value="ECO:0007669"/>
    <property type="project" value="UniProtKB-KW"/>
</dbReference>
<dbReference type="GO" id="GO:0015807">
    <property type="term" value="P:L-amino acid transport"/>
    <property type="evidence" value="ECO:0007669"/>
    <property type="project" value="TreeGrafter"/>
</dbReference>
<comment type="caution">
    <text evidence="7">The sequence shown here is derived from an EMBL/GenBank/DDBJ whole genome shotgun (WGS) entry which is preliminary data.</text>
</comment>
<evidence type="ECO:0000256" key="3">
    <source>
        <dbReference type="ARBA" id="ARBA00022741"/>
    </source>
</evidence>
<gene>
    <name evidence="7" type="ORF">EYH45_08080</name>
</gene>
<dbReference type="GO" id="GO:0016887">
    <property type="term" value="F:ATP hydrolysis activity"/>
    <property type="evidence" value="ECO:0007669"/>
    <property type="project" value="InterPro"/>
</dbReference>
<evidence type="ECO:0000313" key="8">
    <source>
        <dbReference type="Proteomes" id="UP000608579"/>
    </source>
</evidence>
<evidence type="ECO:0000256" key="2">
    <source>
        <dbReference type="ARBA" id="ARBA00022448"/>
    </source>
</evidence>
<evidence type="ECO:0000256" key="1">
    <source>
        <dbReference type="ARBA" id="ARBA00005417"/>
    </source>
</evidence>
<dbReference type="Gene3D" id="3.40.50.300">
    <property type="entry name" value="P-loop containing nucleotide triphosphate hydrolases"/>
    <property type="match status" value="1"/>
</dbReference>
<name>A0A833A5Q0_CALS0</name>
<dbReference type="SUPFAM" id="SSF52540">
    <property type="entry name" value="P-loop containing nucleoside triphosphate hydrolases"/>
    <property type="match status" value="1"/>
</dbReference>
<reference evidence="7" key="1">
    <citation type="journal article" date="2020" name="ISME J.">
        <title>Gammaproteobacteria mediating utilization of methyl-, sulfur- and petroleum organic compounds in deep ocean hydrothermal plumes.</title>
        <authorList>
            <person name="Zhou Z."/>
            <person name="Liu Y."/>
            <person name="Pan J."/>
            <person name="Cron B.R."/>
            <person name="Toner B.M."/>
            <person name="Anantharaman K."/>
            <person name="Breier J.A."/>
            <person name="Dick G.J."/>
            <person name="Li M."/>
        </authorList>
    </citation>
    <scope>NUCLEOTIDE SEQUENCE</scope>
    <source>
        <strain evidence="7">SZUA-1515</strain>
    </source>
</reference>
<dbReference type="PROSITE" id="PS00211">
    <property type="entry name" value="ABC_TRANSPORTER_1"/>
    <property type="match status" value="1"/>
</dbReference>
<evidence type="ECO:0000256" key="4">
    <source>
        <dbReference type="ARBA" id="ARBA00022840"/>
    </source>
</evidence>
<keyword evidence="2" id="KW-0813">Transport</keyword>
<dbReference type="PANTHER" id="PTHR43820:SF7">
    <property type="entry name" value="BRANCHED-CHAIN AMINO ACID TRANSPORT ATP-BINDING PROTEIN LIVF-RELATED"/>
    <property type="match status" value="1"/>
</dbReference>
<dbReference type="InterPro" id="IPR003439">
    <property type="entry name" value="ABC_transporter-like_ATP-bd"/>
</dbReference>
<dbReference type="EMBL" id="DQVM01000162">
    <property type="protein sequence ID" value="HIQ30498.1"/>
    <property type="molecule type" value="Genomic_DNA"/>
</dbReference>